<name>A0ABU0ISV8_9CAUL</name>
<evidence type="ECO:0000313" key="6">
    <source>
        <dbReference type="Proteomes" id="UP001228905"/>
    </source>
</evidence>
<dbReference type="Pfam" id="PF00990">
    <property type="entry name" value="GGDEF"/>
    <property type="match status" value="1"/>
</dbReference>
<dbReference type="PANTHER" id="PTHR45138">
    <property type="entry name" value="REGULATORY COMPONENTS OF SENSORY TRANSDUCTION SYSTEM"/>
    <property type="match status" value="1"/>
</dbReference>
<feature type="coiled-coil region" evidence="3">
    <location>
        <begin position="54"/>
        <end position="81"/>
    </location>
</feature>
<evidence type="ECO:0000256" key="2">
    <source>
        <dbReference type="ARBA" id="ARBA00034247"/>
    </source>
</evidence>
<feature type="domain" description="GGDEF" evidence="4">
    <location>
        <begin position="112"/>
        <end position="239"/>
    </location>
</feature>
<dbReference type="PANTHER" id="PTHR45138:SF9">
    <property type="entry name" value="DIGUANYLATE CYCLASE DGCM-RELATED"/>
    <property type="match status" value="1"/>
</dbReference>
<dbReference type="RefSeq" id="WP_307350195.1">
    <property type="nucleotide sequence ID" value="NZ_JAUSVS010000005.1"/>
</dbReference>
<protein>
    <recommendedName>
        <fullName evidence="1">diguanylate cyclase</fullName>
        <ecNumber evidence="1">2.7.7.65</ecNumber>
    </recommendedName>
</protein>
<dbReference type="InterPro" id="IPR029787">
    <property type="entry name" value="Nucleotide_cyclase"/>
</dbReference>
<dbReference type="SMART" id="SM00267">
    <property type="entry name" value="GGDEF"/>
    <property type="match status" value="1"/>
</dbReference>
<comment type="caution">
    <text evidence="5">The sequence shown here is derived from an EMBL/GenBank/DDBJ whole genome shotgun (WGS) entry which is preliminary data.</text>
</comment>
<dbReference type="EC" id="2.7.7.65" evidence="1"/>
<dbReference type="InterPro" id="IPR043128">
    <property type="entry name" value="Rev_trsase/Diguanyl_cyclase"/>
</dbReference>
<dbReference type="InterPro" id="IPR050469">
    <property type="entry name" value="Diguanylate_Cyclase"/>
</dbReference>
<dbReference type="EMBL" id="JAUSVS010000005">
    <property type="protein sequence ID" value="MDQ0465083.1"/>
    <property type="molecule type" value="Genomic_DNA"/>
</dbReference>
<evidence type="ECO:0000259" key="4">
    <source>
        <dbReference type="PROSITE" id="PS50887"/>
    </source>
</evidence>
<dbReference type="InterPro" id="IPR000160">
    <property type="entry name" value="GGDEF_dom"/>
</dbReference>
<dbReference type="SUPFAM" id="SSF55073">
    <property type="entry name" value="Nucleotide cyclase"/>
    <property type="match status" value="1"/>
</dbReference>
<organism evidence="5 6">
    <name type="scientific">Caulobacter ginsengisoli</name>
    <dbReference type="NCBI Taxonomy" id="400775"/>
    <lineage>
        <taxon>Bacteria</taxon>
        <taxon>Pseudomonadati</taxon>
        <taxon>Pseudomonadota</taxon>
        <taxon>Alphaproteobacteria</taxon>
        <taxon>Caulobacterales</taxon>
        <taxon>Caulobacteraceae</taxon>
        <taxon>Caulobacter</taxon>
    </lineage>
</organism>
<accession>A0ABU0ISV8</accession>
<proteinExistence type="predicted"/>
<evidence type="ECO:0000256" key="3">
    <source>
        <dbReference type="SAM" id="Coils"/>
    </source>
</evidence>
<keyword evidence="3" id="KW-0175">Coiled coil</keyword>
<evidence type="ECO:0000256" key="1">
    <source>
        <dbReference type="ARBA" id="ARBA00012528"/>
    </source>
</evidence>
<comment type="catalytic activity">
    <reaction evidence="2">
        <text>2 GTP = 3',3'-c-di-GMP + 2 diphosphate</text>
        <dbReference type="Rhea" id="RHEA:24898"/>
        <dbReference type="ChEBI" id="CHEBI:33019"/>
        <dbReference type="ChEBI" id="CHEBI:37565"/>
        <dbReference type="ChEBI" id="CHEBI:58805"/>
        <dbReference type="EC" id="2.7.7.65"/>
    </reaction>
</comment>
<sequence>MKVTGARAETFSAMRKRALTQAGVQVTGGVAPADKTAFLGLTEADLTPAVQGALKTLLSEIDDLRGEVGRLKARLSEVEGLADQDSLTPLLNRRAFMRELGRISAFSARYGSPASLAYFDLDGFKAVNDRFGHAAGDQALKAVADRLLANVRESDIVGRLGGDEFAVILVQADQATAEAKGEALKRAIETHPVELGDWSAPLHVTVGVREIEPGADPETALAEADATMYVRKRIKKEDT</sequence>
<reference evidence="5 6" key="1">
    <citation type="submission" date="2023-07" db="EMBL/GenBank/DDBJ databases">
        <title>Genomic Encyclopedia of Type Strains, Phase IV (KMG-IV): sequencing the most valuable type-strain genomes for metagenomic binning, comparative biology and taxonomic classification.</title>
        <authorList>
            <person name="Goeker M."/>
        </authorList>
    </citation>
    <scope>NUCLEOTIDE SEQUENCE [LARGE SCALE GENOMIC DNA]</scope>
    <source>
        <strain evidence="5 6">DSM 18695</strain>
    </source>
</reference>
<dbReference type="Gene3D" id="3.30.70.270">
    <property type="match status" value="1"/>
</dbReference>
<gene>
    <name evidence="5" type="ORF">QO010_002867</name>
</gene>
<dbReference type="Proteomes" id="UP001228905">
    <property type="component" value="Unassembled WGS sequence"/>
</dbReference>
<dbReference type="CDD" id="cd01949">
    <property type="entry name" value="GGDEF"/>
    <property type="match status" value="1"/>
</dbReference>
<evidence type="ECO:0000313" key="5">
    <source>
        <dbReference type="EMBL" id="MDQ0465083.1"/>
    </source>
</evidence>
<dbReference type="NCBIfam" id="TIGR00254">
    <property type="entry name" value="GGDEF"/>
    <property type="match status" value="1"/>
</dbReference>
<dbReference type="PROSITE" id="PS50887">
    <property type="entry name" value="GGDEF"/>
    <property type="match status" value="1"/>
</dbReference>
<keyword evidence="6" id="KW-1185">Reference proteome</keyword>